<feature type="region of interest" description="Disordered" evidence="1">
    <location>
        <begin position="77"/>
        <end position="107"/>
    </location>
</feature>
<name>A0A645APM4_9ZZZZ</name>
<gene>
    <name evidence="2" type="ORF">SDC9_98313</name>
</gene>
<dbReference type="EMBL" id="VSSQ01013471">
    <property type="protein sequence ID" value="MPM51564.1"/>
    <property type="molecule type" value="Genomic_DNA"/>
</dbReference>
<dbReference type="AlphaFoldDB" id="A0A645APM4"/>
<accession>A0A645APM4</accession>
<protein>
    <submittedName>
        <fullName evidence="2">Uncharacterized protein</fullName>
    </submittedName>
</protein>
<evidence type="ECO:0000313" key="2">
    <source>
        <dbReference type="EMBL" id="MPM51564.1"/>
    </source>
</evidence>
<organism evidence="2">
    <name type="scientific">bioreactor metagenome</name>
    <dbReference type="NCBI Taxonomy" id="1076179"/>
    <lineage>
        <taxon>unclassified sequences</taxon>
        <taxon>metagenomes</taxon>
        <taxon>ecological metagenomes</taxon>
    </lineage>
</organism>
<sequence length="107" mass="12220">MALHKCPKCELNYIREGEDFCEVCKREMKRAQAHIRHSGEENEEDEVVLCSECGEAPAARGGELCISCLKEKKRQVELENASTVPTDEEFDDEDLLEDEEDLDAEEE</sequence>
<reference evidence="2" key="1">
    <citation type="submission" date="2019-08" db="EMBL/GenBank/DDBJ databases">
        <authorList>
            <person name="Kucharzyk K."/>
            <person name="Murdoch R.W."/>
            <person name="Higgins S."/>
            <person name="Loffler F."/>
        </authorList>
    </citation>
    <scope>NUCLEOTIDE SEQUENCE</scope>
</reference>
<feature type="compositionally biased region" description="Acidic residues" evidence="1">
    <location>
        <begin position="86"/>
        <end position="107"/>
    </location>
</feature>
<evidence type="ECO:0000256" key="1">
    <source>
        <dbReference type="SAM" id="MobiDB-lite"/>
    </source>
</evidence>
<proteinExistence type="predicted"/>
<comment type="caution">
    <text evidence="2">The sequence shown here is derived from an EMBL/GenBank/DDBJ whole genome shotgun (WGS) entry which is preliminary data.</text>
</comment>